<protein>
    <submittedName>
        <fullName evidence="1">Semaphorin 4D</fullName>
    </submittedName>
</protein>
<dbReference type="AlphaFoldDB" id="A0A673VIJ1"/>
<evidence type="ECO:0000313" key="1">
    <source>
        <dbReference type="Ensembl" id="ENSSSUP00005033592.1"/>
    </source>
</evidence>
<reference evidence="1" key="2">
    <citation type="submission" date="2025-08" db="UniProtKB">
        <authorList>
            <consortium name="Ensembl"/>
        </authorList>
    </citation>
    <scope>IDENTIFICATION</scope>
</reference>
<sequence>MWYPKRHHLWSFLPPSQGTCPNTGPSFRLLCEVSVSAALAAGTSLSKVPSVWSPSGLPHAGGLLGWAQPRSGDSGGFSAPHSPRIVPAVCACARVHVPERAECCALRLRVGRSALESGAASQRHPSPGKRGVHARGPADVHFVWEKNGRELETCVPTQSHALPDGRAHALSWLRDAISESATYRCSVLSAAGNRTSRVRVTVVRSEASHQEQWTQELATWKAVAGEHNRLMHSWRKAWVCGWAQGGWGLAGCLLPCGGGGPAGTPRLCSWPTELFWGQQGGPTGCVPLSERGLLSEQ</sequence>
<accession>A0A673VIJ1</accession>
<dbReference type="SUPFAM" id="SSF48726">
    <property type="entry name" value="Immunoglobulin"/>
    <property type="match status" value="1"/>
</dbReference>
<name>A0A673VIJ1_SURSU</name>
<keyword evidence="2" id="KW-1185">Reference proteome</keyword>
<dbReference type="Ensembl" id="ENSSSUT00005038298.1">
    <property type="protein sequence ID" value="ENSSSUP00005033592.1"/>
    <property type="gene ID" value="ENSSSUG00005021516.1"/>
</dbReference>
<reference evidence="1" key="3">
    <citation type="submission" date="2025-09" db="UniProtKB">
        <authorList>
            <consortium name="Ensembl"/>
        </authorList>
    </citation>
    <scope>IDENTIFICATION</scope>
</reference>
<organism evidence="1 2">
    <name type="scientific">Suricata suricatta</name>
    <name type="common">Meerkat</name>
    <dbReference type="NCBI Taxonomy" id="37032"/>
    <lineage>
        <taxon>Eukaryota</taxon>
        <taxon>Metazoa</taxon>
        <taxon>Chordata</taxon>
        <taxon>Craniata</taxon>
        <taxon>Vertebrata</taxon>
        <taxon>Euteleostomi</taxon>
        <taxon>Mammalia</taxon>
        <taxon>Eutheria</taxon>
        <taxon>Laurasiatheria</taxon>
        <taxon>Carnivora</taxon>
        <taxon>Feliformia</taxon>
        <taxon>Herpestidae</taxon>
        <taxon>Suricata</taxon>
    </lineage>
</organism>
<evidence type="ECO:0000313" key="2">
    <source>
        <dbReference type="Proteomes" id="UP000472268"/>
    </source>
</evidence>
<gene>
    <name evidence="1" type="primary">SEMA4D</name>
</gene>
<reference evidence="1 2" key="1">
    <citation type="submission" date="2019-05" db="EMBL/GenBank/DDBJ databases">
        <title>A Chromosome-scale Meerkat (S. suricatta) Genome Assembly.</title>
        <authorList>
            <person name="Dudchenko O."/>
            <person name="Lieberman Aiden E."/>
            <person name="Tung J."/>
            <person name="Barreiro L.B."/>
            <person name="Clutton-Brock T.H."/>
        </authorList>
    </citation>
    <scope>NUCLEOTIDE SEQUENCE [LARGE SCALE GENOMIC DNA]</scope>
</reference>
<dbReference type="InterPro" id="IPR036179">
    <property type="entry name" value="Ig-like_dom_sf"/>
</dbReference>
<proteinExistence type="predicted"/>
<dbReference type="Proteomes" id="UP000472268">
    <property type="component" value="Chromosome 13"/>
</dbReference>